<protein>
    <submittedName>
        <fullName evidence="2">Uncharacterized protein</fullName>
    </submittedName>
</protein>
<name>A0A9D1K9T7_9FIRM</name>
<feature type="transmembrane region" description="Helical" evidence="1">
    <location>
        <begin position="15"/>
        <end position="33"/>
    </location>
</feature>
<gene>
    <name evidence="2" type="ORF">IAD04_04305</name>
</gene>
<dbReference type="EMBL" id="DVKI01000133">
    <property type="protein sequence ID" value="HIT17577.1"/>
    <property type="molecule type" value="Genomic_DNA"/>
</dbReference>
<accession>A0A9D1K9T7</accession>
<reference evidence="2" key="1">
    <citation type="submission" date="2020-10" db="EMBL/GenBank/DDBJ databases">
        <authorList>
            <person name="Gilroy R."/>
        </authorList>
    </citation>
    <scope>NUCLEOTIDE SEQUENCE</scope>
    <source>
        <strain evidence="2">14508</strain>
    </source>
</reference>
<reference evidence="2" key="2">
    <citation type="journal article" date="2021" name="PeerJ">
        <title>Extensive microbial diversity within the chicken gut microbiome revealed by metagenomics and culture.</title>
        <authorList>
            <person name="Gilroy R."/>
            <person name="Ravi A."/>
            <person name="Getino M."/>
            <person name="Pursley I."/>
            <person name="Horton D.L."/>
            <person name="Alikhan N.F."/>
            <person name="Baker D."/>
            <person name="Gharbi K."/>
            <person name="Hall N."/>
            <person name="Watson M."/>
            <person name="Adriaenssens E.M."/>
            <person name="Foster-Nyarko E."/>
            <person name="Jarju S."/>
            <person name="Secka A."/>
            <person name="Antonio M."/>
            <person name="Oren A."/>
            <person name="Chaudhuri R.R."/>
            <person name="La Ragione R."/>
            <person name="Hildebrand F."/>
            <person name="Pallen M.J."/>
        </authorList>
    </citation>
    <scope>NUCLEOTIDE SEQUENCE</scope>
    <source>
        <strain evidence="2">14508</strain>
    </source>
</reference>
<evidence type="ECO:0000313" key="3">
    <source>
        <dbReference type="Proteomes" id="UP000886893"/>
    </source>
</evidence>
<proteinExistence type="predicted"/>
<dbReference type="Proteomes" id="UP000886893">
    <property type="component" value="Unassembled WGS sequence"/>
</dbReference>
<keyword evidence="1" id="KW-0812">Transmembrane</keyword>
<sequence>MRFNYSNINPNEQRLFPFVGGLVLGGVTGAFLGNNRYNQPYYYPMYYPPMYYQPPMYPTYNYTYTQSTANPPQVNIYNPYIADKIIYEDPIPLTFENFERNHSSNDSSSIDSLKNVPLMDEYRSDML</sequence>
<dbReference type="AlphaFoldDB" id="A0A9D1K9T7"/>
<keyword evidence="1" id="KW-1133">Transmembrane helix</keyword>
<evidence type="ECO:0000256" key="1">
    <source>
        <dbReference type="SAM" id="Phobius"/>
    </source>
</evidence>
<comment type="caution">
    <text evidence="2">The sequence shown here is derived from an EMBL/GenBank/DDBJ whole genome shotgun (WGS) entry which is preliminary data.</text>
</comment>
<organism evidence="2 3">
    <name type="scientific">Candidatus Caccosoma faecigallinarum</name>
    <dbReference type="NCBI Taxonomy" id="2840720"/>
    <lineage>
        <taxon>Bacteria</taxon>
        <taxon>Bacillati</taxon>
        <taxon>Bacillota</taxon>
        <taxon>Bacillota incertae sedis</taxon>
        <taxon>Candidatus Caccosoma</taxon>
    </lineage>
</organism>
<evidence type="ECO:0000313" key="2">
    <source>
        <dbReference type="EMBL" id="HIT17577.1"/>
    </source>
</evidence>
<keyword evidence="1" id="KW-0472">Membrane</keyword>